<gene>
    <name evidence="3" type="primary">tnpA</name>
    <name evidence="3" type="ORF">Spa11_27170</name>
</gene>
<dbReference type="Gene3D" id="1.10.740.10">
    <property type="entry name" value="Transferase Inhibitor Protein From Tn5, Chain"/>
    <property type="match status" value="1"/>
</dbReference>
<protein>
    <submittedName>
        <fullName evidence="3">Transposase for transposon Tn5</fullName>
        <ecNumber evidence="3">3.1.-.-</ecNumber>
    </submittedName>
</protein>
<dbReference type="AlphaFoldDB" id="A0A518K9Q4"/>
<dbReference type="NCBIfam" id="NF033590">
    <property type="entry name" value="transpos_IS4_3"/>
    <property type="match status" value="1"/>
</dbReference>
<dbReference type="Gene3D" id="3.90.350.10">
    <property type="entry name" value="Transposase Inhibitor Protein From Tn5, Chain A, domain 1"/>
    <property type="match status" value="1"/>
</dbReference>
<feature type="domain" description="Transposase Tn5 dimerisation" evidence="2">
    <location>
        <begin position="232"/>
        <end position="313"/>
    </location>
</feature>
<keyword evidence="3" id="KW-0378">Hydrolase</keyword>
<evidence type="ECO:0000259" key="1">
    <source>
        <dbReference type="Pfam" id="PF01609"/>
    </source>
</evidence>
<dbReference type="InterPro" id="IPR002559">
    <property type="entry name" value="Transposase_11"/>
</dbReference>
<dbReference type="InterPro" id="IPR003201">
    <property type="entry name" value="Transposase_Tn5"/>
</dbReference>
<dbReference type="GO" id="GO:0003677">
    <property type="term" value="F:DNA binding"/>
    <property type="evidence" value="ECO:0007669"/>
    <property type="project" value="InterPro"/>
</dbReference>
<dbReference type="InterPro" id="IPR054836">
    <property type="entry name" value="Tn5_transposase"/>
</dbReference>
<evidence type="ECO:0000313" key="3">
    <source>
        <dbReference type="EMBL" id="QDV74513.1"/>
    </source>
</evidence>
<dbReference type="Pfam" id="PF02281">
    <property type="entry name" value="Dimer_Tnp_Tn5"/>
    <property type="match status" value="1"/>
</dbReference>
<dbReference type="EC" id="3.1.-.-" evidence="3"/>
<dbReference type="InterPro" id="IPR047768">
    <property type="entry name" value="Tn5p-like"/>
</dbReference>
<organism evidence="3 4">
    <name type="scientific">Botrimarina mediterranea</name>
    <dbReference type="NCBI Taxonomy" id="2528022"/>
    <lineage>
        <taxon>Bacteria</taxon>
        <taxon>Pseudomonadati</taxon>
        <taxon>Planctomycetota</taxon>
        <taxon>Planctomycetia</taxon>
        <taxon>Pirellulales</taxon>
        <taxon>Lacipirellulaceae</taxon>
        <taxon>Botrimarina</taxon>
    </lineage>
</organism>
<proteinExistence type="predicted"/>
<dbReference type="Proteomes" id="UP000316426">
    <property type="component" value="Chromosome"/>
</dbReference>
<dbReference type="GO" id="GO:0006313">
    <property type="term" value="P:DNA transposition"/>
    <property type="evidence" value="ECO:0007669"/>
    <property type="project" value="InterPro"/>
</dbReference>
<feature type="domain" description="Transposase IS4-like" evidence="1">
    <location>
        <begin position="64"/>
        <end position="231"/>
    </location>
</feature>
<dbReference type="PANTHER" id="PTHR37319">
    <property type="entry name" value="TRANSPOSASE"/>
    <property type="match status" value="1"/>
</dbReference>
<dbReference type="KEGG" id="bmei:Spa11_27170"/>
<accession>A0A518K9Q4</accession>
<dbReference type="GO" id="GO:0016787">
    <property type="term" value="F:hydrolase activity"/>
    <property type="evidence" value="ECO:0007669"/>
    <property type="project" value="UniProtKB-KW"/>
</dbReference>
<dbReference type="SUPFAM" id="SSF53098">
    <property type="entry name" value="Ribonuclease H-like"/>
    <property type="match status" value="1"/>
</dbReference>
<dbReference type="PANTHER" id="PTHR37319:SF1">
    <property type="entry name" value="TRANSPOSASE TN5 DIMERISATION DOMAIN-CONTAINING PROTEIN"/>
    <property type="match status" value="1"/>
</dbReference>
<dbReference type="RefSeq" id="WP_197529378.1">
    <property type="nucleotide sequence ID" value="NZ_CP036349.1"/>
</dbReference>
<dbReference type="Pfam" id="PF01609">
    <property type="entry name" value="DDE_Tnp_1"/>
    <property type="match status" value="1"/>
</dbReference>
<dbReference type="InterPro" id="IPR014737">
    <property type="entry name" value="Transposase_Tn5-like_C"/>
</dbReference>
<dbReference type="InterPro" id="IPR012337">
    <property type="entry name" value="RNaseH-like_sf"/>
</dbReference>
<reference evidence="3 4" key="1">
    <citation type="submission" date="2019-02" db="EMBL/GenBank/DDBJ databases">
        <title>Deep-cultivation of Planctomycetes and their phenomic and genomic characterization uncovers novel biology.</title>
        <authorList>
            <person name="Wiegand S."/>
            <person name="Jogler M."/>
            <person name="Boedeker C."/>
            <person name="Pinto D."/>
            <person name="Vollmers J."/>
            <person name="Rivas-Marin E."/>
            <person name="Kohn T."/>
            <person name="Peeters S.H."/>
            <person name="Heuer A."/>
            <person name="Rast P."/>
            <person name="Oberbeckmann S."/>
            <person name="Bunk B."/>
            <person name="Jeske O."/>
            <person name="Meyerdierks A."/>
            <person name="Storesund J.E."/>
            <person name="Kallscheuer N."/>
            <person name="Luecker S."/>
            <person name="Lage O.M."/>
            <person name="Pohl T."/>
            <person name="Merkel B.J."/>
            <person name="Hornburger P."/>
            <person name="Mueller R.-W."/>
            <person name="Bruemmer F."/>
            <person name="Labrenz M."/>
            <person name="Spormann A.M."/>
            <person name="Op den Camp H."/>
            <person name="Overmann J."/>
            <person name="Amann R."/>
            <person name="Jetten M.S.M."/>
            <person name="Mascher T."/>
            <person name="Medema M.H."/>
            <person name="Devos D.P."/>
            <person name="Kaster A.-K."/>
            <person name="Ovreas L."/>
            <person name="Rohde M."/>
            <person name="Galperin M.Y."/>
            <person name="Jogler C."/>
        </authorList>
    </citation>
    <scope>NUCLEOTIDE SEQUENCE [LARGE SCALE GENOMIC DNA]</scope>
    <source>
        <strain evidence="3 4">Spa11</strain>
    </source>
</reference>
<dbReference type="EMBL" id="CP036349">
    <property type="protein sequence ID" value="QDV74513.1"/>
    <property type="molecule type" value="Genomic_DNA"/>
</dbReference>
<sequence length="328" mass="37201">MFRGPYAEGISYPILYPAPHFTVEGRPRQYGHSQQIDEEGVRWLENLEQSTRLASPDRLVHIGDRESDIYELFCLAKEQQTHFLVRTCVDRRAGTGKTTIARKMQREPIHGTHVVEVLDAKHRPIEVELQLRFSEMTVHPPIGKHTKYPPLSLTVIHARERGKPEGRKPICWKLLTDLPVESLESAGEKLDWYAQRWKVETFHKVLKSGCRAEDAKLRTAERLTNLIAVFCIIAWRVFWLTMVNRTNPKTSADTVFTETEIAILNHVAGDSEPPPKNVAHYLLVVAKLGGYLARKNDGPPGNAVMWRGLSRLTDIHLGVEIGKGIVGN</sequence>
<dbReference type="GO" id="GO:0004803">
    <property type="term" value="F:transposase activity"/>
    <property type="evidence" value="ECO:0007669"/>
    <property type="project" value="InterPro"/>
</dbReference>
<evidence type="ECO:0000313" key="4">
    <source>
        <dbReference type="Proteomes" id="UP000316426"/>
    </source>
</evidence>
<name>A0A518K9Q4_9BACT</name>
<keyword evidence="4" id="KW-1185">Reference proteome</keyword>
<evidence type="ECO:0000259" key="2">
    <source>
        <dbReference type="Pfam" id="PF02281"/>
    </source>
</evidence>